<dbReference type="InterPro" id="IPR002109">
    <property type="entry name" value="Glutaredoxin"/>
</dbReference>
<dbReference type="AlphaFoldDB" id="A0A087UQF7"/>
<dbReference type="EMBL" id="KK121026">
    <property type="protein sequence ID" value="KFM79596.1"/>
    <property type="molecule type" value="Genomic_DNA"/>
</dbReference>
<dbReference type="OrthoDB" id="415696at2759"/>
<dbReference type="CDD" id="cd03028">
    <property type="entry name" value="GRX_PICOT_like"/>
    <property type="match status" value="1"/>
</dbReference>
<dbReference type="InterPro" id="IPR004480">
    <property type="entry name" value="Monothiol_GRX-rel"/>
</dbReference>
<dbReference type="OMA" id="TKLMPQC"/>
<gene>
    <name evidence="9" type="ORF">X975_09564</name>
</gene>
<evidence type="ECO:0000256" key="4">
    <source>
        <dbReference type="ARBA" id="ARBA00023014"/>
    </source>
</evidence>
<dbReference type="SUPFAM" id="SSF52833">
    <property type="entry name" value="Thioredoxin-like"/>
    <property type="match status" value="1"/>
</dbReference>
<evidence type="ECO:0000256" key="6">
    <source>
        <dbReference type="ARBA" id="ARBA00067456"/>
    </source>
</evidence>
<evidence type="ECO:0000313" key="9">
    <source>
        <dbReference type="EMBL" id="KFM79596.1"/>
    </source>
</evidence>
<evidence type="ECO:0000313" key="10">
    <source>
        <dbReference type="Proteomes" id="UP000054359"/>
    </source>
</evidence>
<keyword evidence="10" id="KW-1185">Reference proteome</keyword>
<evidence type="ECO:0000256" key="5">
    <source>
        <dbReference type="ARBA" id="ARBA00023284"/>
    </source>
</evidence>
<dbReference type="Gene3D" id="3.40.30.10">
    <property type="entry name" value="Glutaredoxin"/>
    <property type="match status" value="1"/>
</dbReference>
<dbReference type="FunFam" id="3.40.30.10:FF:000005">
    <property type="entry name" value="Glutaredoxin 5"/>
    <property type="match status" value="1"/>
</dbReference>
<dbReference type="GO" id="GO:0051537">
    <property type="term" value="F:2 iron, 2 sulfur cluster binding"/>
    <property type="evidence" value="ECO:0007669"/>
    <property type="project" value="UniProtKB-KW"/>
</dbReference>
<accession>A0A087UQF7</accession>
<dbReference type="InterPro" id="IPR033658">
    <property type="entry name" value="GRX_PICOT-like"/>
</dbReference>
<name>A0A087UQF7_STEMI</name>
<evidence type="ECO:0000256" key="1">
    <source>
        <dbReference type="ARBA" id="ARBA00022714"/>
    </source>
</evidence>
<dbReference type="NCBIfam" id="TIGR00365">
    <property type="entry name" value="Grx4 family monothiol glutaredoxin"/>
    <property type="match status" value="1"/>
</dbReference>
<dbReference type="Proteomes" id="UP000054359">
    <property type="component" value="Unassembled WGS sequence"/>
</dbReference>
<proteinExistence type="predicted"/>
<dbReference type="GO" id="GO:0005759">
    <property type="term" value="C:mitochondrial matrix"/>
    <property type="evidence" value="ECO:0007669"/>
    <property type="project" value="TreeGrafter"/>
</dbReference>
<dbReference type="STRING" id="407821.A0A087UQF7"/>
<keyword evidence="5" id="KW-0676">Redox-active center</keyword>
<dbReference type="PANTHER" id="PTHR10293">
    <property type="entry name" value="GLUTAREDOXIN FAMILY MEMBER"/>
    <property type="match status" value="1"/>
</dbReference>
<keyword evidence="4" id="KW-0411">Iron-sulfur</keyword>
<evidence type="ECO:0000259" key="8">
    <source>
        <dbReference type="Pfam" id="PF00462"/>
    </source>
</evidence>
<dbReference type="PANTHER" id="PTHR10293:SF16">
    <property type="entry name" value="GLUTAREDOXIN-RELATED PROTEIN 5, MITOCHONDRIAL"/>
    <property type="match status" value="1"/>
</dbReference>
<dbReference type="GO" id="GO:0046872">
    <property type="term" value="F:metal ion binding"/>
    <property type="evidence" value="ECO:0007669"/>
    <property type="project" value="UniProtKB-KW"/>
</dbReference>
<dbReference type="InterPro" id="IPR036249">
    <property type="entry name" value="Thioredoxin-like_sf"/>
</dbReference>
<dbReference type="Pfam" id="PF00462">
    <property type="entry name" value="Glutaredoxin"/>
    <property type="match status" value="1"/>
</dbReference>
<protein>
    <recommendedName>
        <fullName evidence="6">Glutaredoxin-related protein 5, mitochondrial</fullName>
    </recommendedName>
    <alternativeName>
        <fullName evidence="7">Monothiol glutaredoxin-5</fullName>
    </alternativeName>
</protein>
<feature type="domain" description="Glutaredoxin" evidence="8">
    <location>
        <begin position="42"/>
        <end position="106"/>
    </location>
</feature>
<evidence type="ECO:0000256" key="3">
    <source>
        <dbReference type="ARBA" id="ARBA00023004"/>
    </source>
</evidence>
<evidence type="ECO:0000256" key="7">
    <source>
        <dbReference type="ARBA" id="ARBA00076083"/>
    </source>
</evidence>
<evidence type="ECO:0000256" key="2">
    <source>
        <dbReference type="ARBA" id="ARBA00022723"/>
    </source>
</evidence>
<sequence length="142" mass="15888">MAFTSGLRCYSKISRSFLISSAHYCSTGSKENIQKLVNKSKVVVFMKGVPDAPRCGFSNAVTQILRLHGVQYESYNVLDDEQLRQGIKEFSNWPTIPQVYINGEFIGGCDILLEMHQNGQLIEELKKVNITSALLNAEKDNA</sequence>
<feature type="non-terminal residue" evidence="9">
    <location>
        <position position="142"/>
    </location>
</feature>
<keyword evidence="2" id="KW-0479">Metal-binding</keyword>
<keyword evidence="1" id="KW-0001">2Fe-2S</keyword>
<keyword evidence="3" id="KW-0408">Iron</keyword>
<reference evidence="9 10" key="1">
    <citation type="submission" date="2013-11" db="EMBL/GenBank/DDBJ databases">
        <title>Genome sequencing of Stegodyphus mimosarum.</title>
        <authorList>
            <person name="Bechsgaard J."/>
        </authorList>
    </citation>
    <scope>NUCLEOTIDE SEQUENCE [LARGE SCALE GENOMIC DNA]</scope>
</reference>
<organism evidence="9 10">
    <name type="scientific">Stegodyphus mimosarum</name>
    <name type="common">African social velvet spider</name>
    <dbReference type="NCBI Taxonomy" id="407821"/>
    <lineage>
        <taxon>Eukaryota</taxon>
        <taxon>Metazoa</taxon>
        <taxon>Ecdysozoa</taxon>
        <taxon>Arthropoda</taxon>
        <taxon>Chelicerata</taxon>
        <taxon>Arachnida</taxon>
        <taxon>Araneae</taxon>
        <taxon>Araneomorphae</taxon>
        <taxon>Entelegynae</taxon>
        <taxon>Eresoidea</taxon>
        <taxon>Eresidae</taxon>
        <taxon>Stegodyphus</taxon>
    </lineage>
</organism>
<dbReference type="PROSITE" id="PS51354">
    <property type="entry name" value="GLUTAREDOXIN_2"/>
    <property type="match status" value="1"/>
</dbReference>